<reference evidence="1 2" key="1">
    <citation type="submission" date="2018-06" db="EMBL/GenBank/DDBJ databases">
        <authorList>
            <consortium name="Pathogen Informatics"/>
            <person name="Doyle S."/>
        </authorList>
    </citation>
    <scope>NUCLEOTIDE SEQUENCE [LARGE SCALE GENOMIC DNA]</scope>
    <source>
        <strain evidence="1 2">NCTC9381</strain>
    </source>
</reference>
<keyword evidence="2" id="KW-1185">Reference proteome</keyword>
<dbReference type="SUPFAM" id="SSF46785">
    <property type="entry name" value="Winged helix' DNA-binding domain"/>
    <property type="match status" value="1"/>
</dbReference>
<gene>
    <name evidence="1" type="ORF">NCTC9381_00044</name>
</gene>
<dbReference type="Gene3D" id="1.10.10.10">
    <property type="entry name" value="Winged helix-like DNA-binding domain superfamily/Winged helix DNA-binding domain"/>
    <property type="match status" value="1"/>
</dbReference>
<dbReference type="AlphaFoldDB" id="A0A379A9G9"/>
<organism evidence="1 2">
    <name type="scientific">Enterobacter agglomerans</name>
    <name type="common">Erwinia herbicola</name>
    <name type="synonym">Pantoea agglomerans</name>
    <dbReference type="NCBI Taxonomy" id="549"/>
    <lineage>
        <taxon>Bacteria</taxon>
        <taxon>Pseudomonadati</taxon>
        <taxon>Pseudomonadota</taxon>
        <taxon>Gammaproteobacteria</taxon>
        <taxon>Enterobacterales</taxon>
        <taxon>Erwiniaceae</taxon>
        <taxon>Pantoea</taxon>
        <taxon>Pantoea agglomerans group</taxon>
    </lineage>
</organism>
<evidence type="ECO:0000313" key="2">
    <source>
        <dbReference type="Proteomes" id="UP000254640"/>
    </source>
</evidence>
<evidence type="ECO:0000313" key="1">
    <source>
        <dbReference type="EMBL" id="SUB14212.1"/>
    </source>
</evidence>
<dbReference type="EMBL" id="UGSO01000001">
    <property type="protein sequence ID" value="SUB14212.1"/>
    <property type="molecule type" value="Genomic_DNA"/>
</dbReference>
<proteinExistence type="predicted"/>
<dbReference type="Proteomes" id="UP000254640">
    <property type="component" value="Unassembled WGS sequence"/>
</dbReference>
<name>A0A379A9G9_ENTAG</name>
<dbReference type="InterPro" id="IPR036390">
    <property type="entry name" value="WH_DNA-bd_sf"/>
</dbReference>
<protein>
    <submittedName>
        <fullName evidence="1">Uncharacterized protein</fullName>
    </submittedName>
</protein>
<sequence>MKTNGKGPALLRLNNQKRVMTQLRKLRVTSRQDLAEALTLSKNTVSLIIDDLLEQV</sequence>
<accession>A0A379A9G9</accession>
<dbReference type="InterPro" id="IPR036388">
    <property type="entry name" value="WH-like_DNA-bd_sf"/>
</dbReference>